<sequence>MESPTFSTQSLIAPASRGLMRPPAVDMDRMAVEAKRAPSRLTERAVWARSIGLSADLVDDVVGVLLLAGSGLAAADGFRRTLSIIGNIIRNILSEVVAKKGCVDGAICSNVFRGEFGRVTSPGPVHCATGDMEPPNSSPKTFGHRTVHQKYEPNDTKFDSIRAQMSPNQTRKSPFKASNHNLSYQTVYKLHDQGEQYQPAVHSNHSKNTLDFSLIYWSCHSQKTIMRGEPKQGREEKEKEKLMFFCYQILPPRPPPGLPPDHQKEEKEEEELDFSCHQTPP</sequence>
<keyword evidence="3" id="KW-1185">Reference proteome</keyword>
<organism evidence="2 3">
    <name type="scientific">Dendrobium thyrsiflorum</name>
    <name type="common">Pinecone-like raceme dendrobium</name>
    <name type="synonym">Orchid</name>
    <dbReference type="NCBI Taxonomy" id="117978"/>
    <lineage>
        <taxon>Eukaryota</taxon>
        <taxon>Viridiplantae</taxon>
        <taxon>Streptophyta</taxon>
        <taxon>Embryophyta</taxon>
        <taxon>Tracheophyta</taxon>
        <taxon>Spermatophyta</taxon>
        <taxon>Magnoliopsida</taxon>
        <taxon>Liliopsida</taxon>
        <taxon>Asparagales</taxon>
        <taxon>Orchidaceae</taxon>
        <taxon>Epidendroideae</taxon>
        <taxon>Malaxideae</taxon>
        <taxon>Dendrobiinae</taxon>
        <taxon>Dendrobium</taxon>
    </lineage>
</organism>
<evidence type="ECO:0000256" key="1">
    <source>
        <dbReference type="SAM" id="MobiDB-lite"/>
    </source>
</evidence>
<evidence type="ECO:0000313" key="2">
    <source>
        <dbReference type="EMBL" id="KAL0923704.1"/>
    </source>
</evidence>
<feature type="region of interest" description="Disordered" evidence="1">
    <location>
        <begin position="250"/>
        <end position="281"/>
    </location>
</feature>
<dbReference type="Proteomes" id="UP001552299">
    <property type="component" value="Unassembled WGS sequence"/>
</dbReference>
<comment type="caution">
    <text evidence="2">The sequence shown here is derived from an EMBL/GenBank/DDBJ whole genome shotgun (WGS) entry which is preliminary data.</text>
</comment>
<proteinExistence type="predicted"/>
<dbReference type="EMBL" id="JANQDX010000006">
    <property type="protein sequence ID" value="KAL0923704.1"/>
    <property type="molecule type" value="Genomic_DNA"/>
</dbReference>
<accession>A0ABD0VF02</accession>
<protein>
    <submittedName>
        <fullName evidence="2">Uncharacterized protein</fullName>
    </submittedName>
</protein>
<reference evidence="2 3" key="1">
    <citation type="journal article" date="2024" name="Plant Biotechnol. J.">
        <title>Dendrobium thyrsiflorum genome and its molecular insights into genes involved in important horticultural traits.</title>
        <authorList>
            <person name="Chen B."/>
            <person name="Wang J.Y."/>
            <person name="Zheng P.J."/>
            <person name="Li K.L."/>
            <person name="Liang Y.M."/>
            <person name="Chen X.F."/>
            <person name="Zhang C."/>
            <person name="Zhao X."/>
            <person name="He X."/>
            <person name="Zhang G.Q."/>
            <person name="Liu Z.J."/>
            <person name="Xu Q."/>
        </authorList>
    </citation>
    <scope>NUCLEOTIDE SEQUENCE [LARGE SCALE GENOMIC DNA]</scope>
    <source>
        <strain evidence="2">GZMU011</strain>
    </source>
</reference>
<dbReference type="AlphaFoldDB" id="A0ABD0VF02"/>
<name>A0ABD0VF02_DENTH</name>
<evidence type="ECO:0000313" key="3">
    <source>
        <dbReference type="Proteomes" id="UP001552299"/>
    </source>
</evidence>
<gene>
    <name evidence="2" type="ORF">M5K25_007771</name>
</gene>